<dbReference type="Pfam" id="PF02811">
    <property type="entry name" value="PHP"/>
    <property type="match status" value="1"/>
</dbReference>
<gene>
    <name evidence="2" type="ORF">BET01_01600</name>
</gene>
<organism evidence="2 3">
    <name type="scientific">Lacrimispora algidixylanolytica</name>
    <dbReference type="NCBI Taxonomy" id="94868"/>
    <lineage>
        <taxon>Bacteria</taxon>
        <taxon>Bacillati</taxon>
        <taxon>Bacillota</taxon>
        <taxon>Clostridia</taxon>
        <taxon>Lachnospirales</taxon>
        <taxon>Lachnospiraceae</taxon>
        <taxon>Lacrimispora</taxon>
    </lineage>
</organism>
<name>A0A419TC50_9FIRM</name>
<sequence length="245" mass="27541">MIKHLTADLHTHTDVSKHGYSTVYENIMAAKAAGLSYIGISNHGPAHEDGAPEGHFRNLRILPEIVEGIRVYRGAELNITDYNGSIDLSGDTMKDRLDYTIASFHDEVILPGTKEDHTRAYLNVAANPLVDIIGHSGTKCFTYDYERVIPEFGKYGKAVEINEATFHVRKESRENCMRIARLCAIHKVFVMVNSDAHFCKLVGVFPNALEMLEAINFPEELIVNGDGKRLETWLQRKKLQKEQGT</sequence>
<dbReference type="PANTHER" id="PTHR36928:SF1">
    <property type="entry name" value="PHOSPHATASE YCDX-RELATED"/>
    <property type="match status" value="1"/>
</dbReference>
<dbReference type="SMART" id="SM00481">
    <property type="entry name" value="POLIIIAc"/>
    <property type="match status" value="1"/>
</dbReference>
<dbReference type="AlphaFoldDB" id="A0A419TC50"/>
<dbReference type="SUPFAM" id="SSF89550">
    <property type="entry name" value="PHP domain-like"/>
    <property type="match status" value="1"/>
</dbReference>
<dbReference type="GO" id="GO:0042578">
    <property type="term" value="F:phosphoric ester hydrolase activity"/>
    <property type="evidence" value="ECO:0007669"/>
    <property type="project" value="TreeGrafter"/>
</dbReference>
<reference evidence="2 3" key="1">
    <citation type="submission" date="2016-08" db="EMBL/GenBank/DDBJ databases">
        <title>A new outlook on sporulation: Clostridium algidixylanolyticum.</title>
        <authorList>
            <person name="Poppleton D.I."/>
            <person name="Gribaldo S."/>
        </authorList>
    </citation>
    <scope>NUCLEOTIDE SEQUENCE [LARGE SCALE GENOMIC DNA]</scope>
    <source>
        <strain evidence="2 3">SPL73</strain>
    </source>
</reference>
<dbReference type="PANTHER" id="PTHR36928">
    <property type="entry name" value="PHOSPHATASE YCDX-RELATED"/>
    <property type="match status" value="1"/>
</dbReference>
<dbReference type="EMBL" id="MCIA01000001">
    <property type="protein sequence ID" value="RKD35069.1"/>
    <property type="molecule type" value="Genomic_DNA"/>
</dbReference>
<dbReference type="InterPro" id="IPR003141">
    <property type="entry name" value="Pol/His_phosphatase_N"/>
</dbReference>
<dbReference type="InterPro" id="IPR016195">
    <property type="entry name" value="Pol/histidinol_Pase-like"/>
</dbReference>
<comment type="caution">
    <text evidence="2">The sequence shown here is derived from an EMBL/GenBank/DDBJ whole genome shotgun (WGS) entry which is preliminary data.</text>
</comment>
<dbReference type="RefSeq" id="WP_120195007.1">
    <property type="nucleotide sequence ID" value="NZ_MCIA01000001.1"/>
</dbReference>
<evidence type="ECO:0000313" key="2">
    <source>
        <dbReference type="EMBL" id="RKD35069.1"/>
    </source>
</evidence>
<dbReference type="GO" id="GO:0005829">
    <property type="term" value="C:cytosol"/>
    <property type="evidence" value="ECO:0007669"/>
    <property type="project" value="TreeGrafter"/>
</dbReference>
<keyword evidence="3" id="KW-1185">Reference proteome</keyword>
<protein>
    <recommendedName>
        <fullName evidence="1">Polymerase/histidinol phosphatase N-terminal domain-containing protein</fullName>
    </recommendedName>
</protein>
<dbReference type="CDD" id="cd07437">
    <property type="entry name" value="PHP_HisPPase_Ycdx_like"/>
    <property type="match status" value="1"/>
</dbReference>
<evidence type="ECO:0000259" key="1">
    <source>
        <dbReference type="SMART" id="SM00481"/>
    </source>
</evidence>
<proteinExistence type="predicted"/>
<accession>A0A419TC50</accession>
<dbReference type="Gene3D" id="3.20.20.140">
    <property type="entry name" value="Metal-dependent hydrolases"/>
    <property type="match status" value="1"/>
</dbReference>
<evidence type="ECO:0000313" key="3">
    <source>
        <dbReference type="Proteomes" id="UP000284277"/>
    </source>
</evidence>
<dbReference type="GO" id="GO:0008270">
    <property type="term" value="F:zinc ion binding"/>
    <property type="evidence" value="ECO:0007669"/>
    <property type="project" value="TreeGrafter"/>
</dbReference>
<dbReference type="InterPro" id="IPR004013">
    <property type="entry name" value="PHP_dom"/>
</dbReference>
<dbReference type="Proteomes" id="UP000284277">
    <property type="component" value="Unassembled WGS sequence"/>
</dbReference>
<dbReference type="OrthoDB" id="9808747at2"/>
<feature type="domain" description="Polymerase/histidinol phosphatase N-terminal" evidence="1">
    <location>
        <begin position="7"/>
        <end position="81"/>
    </location>
</feature>
<dbReference type="InterPro" id="IPR050243">
    <property type="entry name" value="PHP_phosphatase"/>
</dbReference>